<accession>A0A3E2TZQ1</accession>
<dbReference type="GO" id="GO:0016020">
    <property type="term" value="C:membrane"/>
    <property type="evidence" value="ECO:0007669"/>
    <property type="project" value="UniProtKB-SubCell"/>
</dbReference>
<dbReference type="Proteomes" id="UP000260991">
    <property type="component" value="Unassembled WGS sequence"/>
</dbReference>
<feature type="transmembrane region" description="Helical" evidence="5">
    <location>
        <begin position="354"/>
        <end position="374"/>
    </location>
</feature>
<feature type="transmembrane region" description="Helical" evidence="5">
    <location>
        <begin position="439"/>
        <end position="462"/>
    </location>
</feature>
<feature type="transmembrane region" description="Helical" evidence="5">
    <location>
        <begin position="43"/>
        <end position="61"/>
    </location>
</feature>
<evidence type="ECO:0000256" key="1">
    <source>
        <dbReference type="ARBA" id="ARBA00004141"/>
    </source>
</evidence>
<feature type="transmembrane region" description="Helical" evidence="5">
    <location>
        <begin position="113"/>
        <end position="135"/>
    </location>
</feature>
<feature type="transmembrane region" description="Helical" evidence="5">
    <location>
        <begin position="414"/>
        <end position="433"/>
    </location>
</feature>
<keyword evidence="2 5" id="KW-0812">Transmembrane</keyword>
<dbReference type="InterPro" id="IPR002797">
    <property type="entry name" value="Polysacc_synth"/>
</dbReference>
<feature type="transmembrane region" description="Helical" evidence="5">
    <location>
        <begin position="380"/>
        <end position="402"/>
    </location>
</feature>
<keyword evidence="4 5" id="KW-0472">Membrane</keyword>
<name>A0A3E2TZQ1_9FIRM</name>
<evidence type="ECO:0000256" key="2">
    <source>
        <dbReference type="ARBA" id="ARBA00022692"/>
    </source>
</evidence>
<protein>
    <submittedName>
        <fullName evidence="6">Flippase</fullName>
    </submittedName>
</protein>
<feature type="transmembrane region" description="Helical" evidence="5">
    <location>
        <begin position="210"/>
        <end position="226"/>
    </location>
</feature>
<evidence type="ECO:0000256" key="4">
    <source>
        <dbReference type="ARBA" id="ARBA00023136"/>
    </source>
</evidence>
<gene>
    <name evidence="6" type="ORF">DWZ46_12290</name>
</gene>
<proteinExistence type="predicted"/>
<reference evidence="6 7" key="1">
    <citation type="submission" date="2018-08" db="EMBL/GenBank/DDBJ databases">
        <title>A genome reference for cultivated species of the human gut microbiota.</title>
        <authorList>
            <person name="Zou Y."/>
            <person name="Xue W."/>
            <person name="Luo G."/>
        </authorList>
    </citation>
    <scope>NUCLEOTIDE SEQUENCE [LARGE SCALE GENOMIC DNA]</scope>
    <source>
        <strain evidence="6 7">AF32-8AC</strain>
    </source>
</reference>
<evidence type="ECO:0000256" key="5">
    <source>
        <dbReference type="SAM" id="Phobius"/>
    </source>
</evidence>
<dbReference type="RefSeq" id="WP_118595834.1">
    <property type="nucleotide sequence ID" value="NZ_QVER01000017.1"/>
</dbReference>
<dbReference type="Pfam" id="PF01943">
    <property type="entry name" value="Polysacc_synt"/>
    <property type="match status" value="1"/>
</dbReference>
<dbReference type="PANTHER" id="PTHR43424:SF1">
    <property type="entry name" value="LOCUS PUTATIVE PROTEIN 1-RELATED"/>
    <property type="match status" value="1"/>
</dbReference>
<feature type="transmembrane region" description="Helical" evidence="5">
    <location>
        <begin position="249"/>
        <end position="269"/>
    </location>
</feature>
<feature type="transmembrane region" description="Helical" evidence="5">
    <location>
        <begin position="290"/>
        <end position="314"/>
    </location>
</feature>
<evidence type="ECO:0000256" key="3">
    <source>
        <dbReference type="ARBA" id="ARBA00022989"/>
    </source>
</evidence>
<sequence length="479" mass="54326">MERKGTKVNFLYNMVYQVALMILPLITMPYVSRVLGAEGIGTYSYTYSIAQYFLLFGMLGVENYGNRSIARVRDDEQKRSAVFSSIYTLQFIIASISVIVYVLYIAMFSGNKLYAFLQVFYVLSGVFDINWLFFGMEDFKLTVTRKVLVKIINVVLIFAFVKTSADLWKYLLVLSLGYFIAQSSMWLFASKYIKFHFTRINEAFKHFKDILILFIPLVATSIYRMMDKVMLGNFSTMQQVGFYENSEKLINVCLCVISAFGAVMMPRMSNLYARSKYDECRDLFVRSMEIAIFIGCAITFGISSIANDFIPIFYGTGYDACVSITIMLSATVLFITWACIVRTLYLIPTEKNKVYIYSVFLGAGVNVIINWALIPRLASVGAAVGTIIAEVTVAVYQTIMVRKELDVSQCMKKSVPFIIFGSIMFLVVKILPFEVGGNIGRLIAKIFIGAMVYLALSAIYFLKTKNKLFYDVIGKLMKI</sequence>
<comment type="caution">
    <text evidence="6">The sequence shown here is derived from an EMBL/GenBank/DDBJ whole genome shotgun (WGS) entry which is preliminary data.</text>
</comment>
<feature type="transmembrane region" description="Helical" evidence="5">
    <location>
        <begin position="12"/>
        <end position="31"/>
    </location>
</feature>
<feature type="transmembrane region" description="Helical" evidence="5">
    <location>
        <begin position="147"/>
        <end position="165"/>
    </location>
</feature>
<organism evidence="6 7">
    <name type="scientific">Faecalibacterium prausnitzii</name>
    <dbReference type="NCBI Taxonomy" id="853"/>
    <lineage>
        <taxon>Bacteria</taxon>
        <taxon>Bacillati</taxon>
        <taxon>Bacillota</taxon>
        <taxon>Clostridia</taxon>
        <taxon>Eubacteriales</taxon>
        <taxon>Oscillospiraceae</taxon>
        <taxon>Faecalibacterium</taxon>
    </lineage>
</organism>
<evidence type="ECO:0000313" key="6">
    <source>
        <dbReference type="EMBL" id="RGB88230.1"/>
    </source>
</evidence>
<dbReference type="InterPro" id="IPR052556">
    <property type="entry name" value="PolySynth_Transporter"/>
</dbReference>
<keyword evidence="3 5" id="KW-1133">Transmembrane helix</keyword>
<feature type="transmembrane region" description="Helical" evidence="5">
    <location>
        <begin position="171"/>
        <end position="189"/>
    </location>
</feature>
<dbReference type="PANTHER" id="PTHR43424">
    <property type="entry name" value="LOCUS PUTATIVE PROTEIN 1-RELATED"/>
    <property type="match status" value="1"/>
</dbReference>
<dbReference type="EMBL" id="QVER01000017">
    <property type="protein sequence ID" value="RGB88230.1"/>
    <property type="molecule type" value="Genomic_DNA"/>
</dbReference>
<dbReference type="CDD" id="cd13128">
    <property type="entry name" value="MATE_Wzx_like"/>
    <property type="match status" value="1"/>
</dbReference>
<feature type="transmembrane region" description="Helical" evidence="5">
    <location>
        <begin position="82"/>
        <end position="107"/>
    </location>
</feature>
<evidence type="ECO:0000313" key="7">
    <source>
        <dbReference type="Proteomes" id="UP000260991"/>
    </source>
</evidence>
<comment type="subcellular location">
    <subcellularLocation>
        <location evidence="1">Membrane</location>
        <topology evidence="1">Multi-pass membrane protein</topology>
    </subcellularLocation>
</comment>
<dbReference type="AlphaFoldDB" id="A0A3E2TZQ1"/>
<feature type="transmembrane region" description="Helical" evidence="5">
    <location>
        <begin position="326"/>
        <end position="347"/>
    </location>
</feature>